<dbReference type="Pfam" id="PF00188">
    <property type="entry name" value="CAP"/>
    <property type="match status" value="1"/>
</dbReference>
<name>A0A238LG19_9RHOB</name>
<dbReference type="Proteomes" id="UP000201613">
    <property type="component" value="Unassembled WGS sequence"/>
</dbReference>
<feature type="domain" description="SCP" evidence="2">
    <location>
        <begin position="59"/>
        <end position="157"/>
    </location>
</feature>
<dbReference type="SUPFAM" id="SSF55797">
    <property type="entry name" value="PR-1-like"/>
    <property type="match status" value="1"/>
</dbReference>
<dbReference type="CDD" id="cd05379">
    <property type="entry name" value="CAP_bacterial"/>
    <property type="match status" value="1"/>
</dbReference>
<dbReference type="RefSeq" id="WP_168770545.1">
    <property type="nucleotide sequence ID" value="NZ_FXZK01000005.1"/>
</dbReference>
<dbReference type="InterPro" id="IPR035940">
    <property type="entry name" value="CAP_sf"/>
</dbReference>
<evidence type="ECO:0000313" key="4">
    <source>
        <dbReference type="Proteomes" id="UP000201613"/>
    </source>
</evidence>
<dbReference type="AlphaFoldDB" id="A0A238LG19"/>
<dbReference type="Gene3D" id="3.40.33.10">
    <property type="entry name" value="CAP"/>
    <property type="match status" value="1"/>
</dbReference>
<proteinExistence type="predicted"/>
<dbReference type="EMBL" id="FXZK01000005">
    <property type="protein sequence ID" value="SMY08558.1"/>
    <property type="molecule type" value="Genomic_DNA"/>
</dbReference>
<keyword evidence="1" id="KW-0732">Signal</keyword>
<evidence type="ECO:0000259" key="2">
    <source>
        <dbReference type="Pfam" id="PF00188"/>
    </source>
</evidence>
<organism evidence="3 4">
    <name type="scientific">Flavimaricola marinus</name>
    <dbReference type="NCBI Taxonomy" id="1819565"/>
    <lineage>
        <taxon>Bacteria</taxon>
        <taxon>Pseudomonadati</taxon>
        <taxon>Pseudomonadota</taxon>
        <taxon>Alphaproteobacteria</taxon>
        <taxon>Rhodobacterales</taxon>
        <taxon>Paracoccaceae</taxon>
        <taxon>Flavimaricola</taxon>
    </lineage>
</organism>
<protein>
    <submittedName>
        <fullName evidence="3">Cysteine-rich secretory protein family protein</fullName>
    </submittedName>
</protein>
<dbReference type="InterPro" id="IPR014044">
    <property type="entry name" value="CAP_dom"/>
</dbReference>
<sequence length="170" mass="18036">MRTWSLLALPLLSACAAAGVANPVQTTVLGTSAVSDSANIAPLPAAPDNLGHESFGILLNDTRGGFDVLPVTENDLLNEAATLHAQDMVENDYLSHTSLDGRTVGDRVLEVGYNYSFVAENIAQGFSDQDTVVDAWMGSPGHRNNILDPRAVEFGIAQEDSTWVLLLGAQ</sequence>
<reference evidence="3 4" key="1">
    <citation type="submission" date="2017-05" db="EMBL/GenBank/DDBJ databases">
        <authorList>
            <person name="Song R."/>
            <person name="Chenine A.L."/>
            <person name="Ruprecht R.M."/>
        </authorList>
    </citation>
    <scope>NUCLEOTIDE SEQUENCE [LARGE SCALE GENOMIC DNA]</scope>
    <source>
        <strain evidence="3 4">CECT 8899</strain>
    </source>
</reference>
<keyword evidence="4" id="KW-1185">Reference proteome</keyword>
<evidence type="ECO:0000256" key="1">
    <source>
        <dbReference type="SAM" id="SignalP"/>
    </source>
</evidence>
<gene>
    <name evidence="3" type="ORF">LOM8899_02711</name>
</gene>
<feature type="signal peptide" evidence="1">
    <location>
        <begin position="1"/>
        <end position="21"/>
    </location>
</feature>
<dbReference type="PANTHER" id="PTHR31157:SF1">
    <property type="entry name" value="SCP DOMAIN-CONTAINING PROTEIN"/>
    <property type="match status" value="1"/>
</dbReference>
<evidence type="ECO:0000313" key="3">
    <source>
        <dbReference type="EMBL" id="SMY08558.1"/>
    </source>
</evidence>
<dbReference type="PROSITE" id="PS51257">
    <property type="entry name" value="PROKAR_LIPOPROTEIN"/>
    <property type="match status" value="1"/>
</dbReference>
<dbReference type="PANTHER" id="PTHR31157">
    <property type="entry name" value="SCP DOMAIN-CONTAINING PROTEIN"/>
    <property type="match status" value="1"/>
</dbReference>
<accession>A0A238LG19</accession>
<feature type="chain" id="PRO_5012444087" evidence="1">
    <location>
        <begin position="22"/>
        <end position="170"/>
    </location>
</feature>